<proteinExistence type="predicted"/>
<evidence type="ECO:0000256" key="3">
    <source>
        <dbReference type="SAM" id="SignalP"/>
    </source>
</evidence>
<name>A0A1H0RBU8_MICTS</name>
<keyword evidence="2" id="KW-1133">Transmembrane helix</keyword>
<feature type="chain" id="PRO_5038981388" description="Secreted protein" evidence="3">
    <location>
        <begin position="23"/>
        <end position="84"/>
    </location>
</feature>
<feature type="transmembrane region" description="Helical" evidence="2">
    <location>
        <begin position="39"/>
        <end position="55"/>
    </location>
</feature>
<gene>
    <name evidence="4" type="ORF">SAMN04487788_2773</name>
</gene>
<evidence type="ECO:0000256" key="1">
    <source>
        <dbReference type="SAM" id="MobiDB-lite"/>
    </source>
</evidence>
<feature type="region of interest" description="Disordered" evidence="1">
    <location>
        <begin position="60"/>
        <end position="84"/>
    </location>
</feature>
<dbReference type="AlphaFoldDB" id="A0A1H0RBU8"/>
<keyword evidence="3" id="KW-0732">Signal</keyword>
<protein>
    <recommendedName>
        <fullName evidence="6">Secreted protein</fullName>
    </recommendedName>
</protein>
<evidence type="ECO:0000256" key="2">
    <source>
        <dbReference type="SAM" id="Phobius"/>
    </source>
</evidence>
<evidence type="ECO:0000313" key="4">
    <source>
        <dbReference type="EMBL" id="SDP26408.1"/>
    </source>
</evidence>
<organism evidence="4 5">
    <name type="scientific">Microbacterium testaceum (strain StLB037)</name>
    <dbReference type="NCBI Taxonomy" id="979556"/>
    <lineage>
        <taxon>Bacteria</taxon>
        <taxon>Bacillati</taxon>
        <taxon>Actinomycetota</taxon>
        <taxon>Actinomycetes</taxon>
        <taxon>Micrococcales</taxon>
        <taxon>Microbacteriaceae</taxon>
        <taxon>Microbacterium</taxon>
    </lineage>
</organism>
<dbReference type="EMBL" id="FNJN01000006">
    <property type="protein sequence ID" value="SDP26408.1"/>
    <property type="molecule type" value="Genomic_DNA"/>
</dbReference>
<sequence>MNSRSPRPMGFALCVVAMAVLAAPTLVFPADSPTGPRLIFGALGGVCFAVAVLLVRKEPAARGPVDRSGEDVTENREPEDPPGR</sequence>
<keyword evidence="2" id="KW-0472">Membrane</keyword>
<feature type="signal peptide" evidence="3">
    <location>
        <begin position="1"/>
        <end position="22"/>
    </location>
</feature>
<accession>A0A1H0RBU8</accession>
<reference evidence="4 5" key="1">
    <citation type="submission" date="2016-10" db="EMBL/GenBank/DDBJ databases">
        <authorList>
            <person name="de Groot N.N."/>
        </authorList>
    </citation>
    <scope>NUCLEOTIDE SEQUENCE [LARGE SCALE GENOMIC DNA]</scope>
    <source>
        <strain evidence="4 5">StLB037</strain>
    </source>
</reference>
<evidence type="ECO:0000313" key="5">
    <source>
        <dbReference type="Proteomes" id="UP000186456"/>
    </source>
</evidence>
<keyword evidence="2" id="KW-0812">Transmembrane</keyword>
<dbReference type="Proteomes" id="UP000186456">
    <property type="component" value="Unassembled WGS sequence"/>
</dbReference>
<evidence type="ECO:0008006" key="6">
    <source>
        <dbReference type="Google" id="ProtNLM"/>
    </source>
</evidence>